<dbReference type="OrthoDB" id="41238at2759"/>
<reference evidence="1" key="1">
    <citation type="submission" date="2013-11" db="EMBL/GenBank/DDBJ databases">
        <title>The Genome Sequence of Phytophthora parasitica CHvinca01.</title>
        <authorList>
            <consortium name="The Broad Institute Genomics Platform"/>
            <person name="Russ C."/>
            <person name="Tyler B."/>
            <person name="Panabieres F."/>
            <person name="Shan W."/>
            <person name="Tripathy S."/>
            <person name="Grunwald N."/>
            <person name="Machado M."/>
            <person name="Johnson C.S."/>
            <person name="Arredondo F."/>
            <person name="Hong C."/>
            <person name="Coffey M."/>
            <person name="Young S.K."/>
            <person name="Zeng Q."/>
            <person name="Gargeya S."/>
            <person name="Fitzgerald M."/>
            <person name="Abouelleil A."/>
            <person name="Alvarado L."/>
            <person name="Chapman S.B."/>
            <person name="Gainer-Dewar J."/>
            <person name="Goldberg J."/>
            <person name="Griggs A."/>
            <person name="Gujja S."/>
            <person name="Hansen M."/>
            <person name="Howarth C."/>
            <person name="Imamovic A."/>
            <person name="Ireland A."/>
            <person name="Larimer J."/>
            <person name="McCowan C."/>
            <person name="Murphy C."/>
            <person name="Pearson M."/>
            <person name="Poon T.W."/>
            <person name="Priest M."/>
            <person name="Roberts A."/>
            <person name="Saif S."/>
            <person name="Shea T."/>
            <person name="Sykes S."/>
            <person name="Wortman J."/>
            <person name="Nusbaum C."/>
            <person name="Birren B."/>
        </authorList>
    </citation>
    <scope>NUCLEOTIDE SEQUENCE [LARGE SCALE GENOMIC DNA]</scope>
    <source>
        <strain evidence="1">CHvinca01</strain>
    </source>
</reference>
<dbReference type="Gene3D" id="3.40.630.30">
    <property type="match status" value="1"/>
</dbReference>
<organism evidence="1">
    <name type="scientific">Phytophthora nicotianae</name>
    <name type="common">Potato buckeye rot agent</name>
    <name type="synonym">Phytophthora parasitica</name>
    <dbReference type="NCBI Taxonomy" id="4792"/>
    <lineage>
        <taxon>Eukaryota</taxon>
        <taxon>Sar</taxon>
        <taxon>Stramenopiles</taxon>
        <taxon>Oomycota</taxon>
        <taxon>Peronosporomycetes</taxon>
        <taxon>Peronosporales</taxon>
        <taxon>Peronosporaceae</taxon>
        <taxon>Phytophthora</taxon>
    </lineage>
</organism>
<protein>
    <recommendedName>
        <fullName evidence="2">N-acetyltransferase domain-containing protein</fullName>
    </recommendedName>
</protein>
<sequence length="136" mass="15537">MQKTPAGAEAMYLLAANAFKLGYRRYEWKCDSCNIPSRNAATRFGFTYEGLFRQAIVYKGRNRDTTWFSITDGDWNGGLKDAYQRWLASSNFDEKGQQKLKLFGASITFCAYDTLKVLDVIAVIELKVKSIDFRCV</sequence>
<evidence type="ECO:0000313" key="1">
    <source>
        <dbReference type="EMBL" id="ETL79197.1"/>
    </source>
</evidence>
<dbReference type="AlphaFoldDB" id="W2K258"/>
<dbReference type="GO" id="GO:0008999">
    <property type="term" value="F:protein-N-terminal-alanine acetyltransferase activity"/>
    <property type="evidence" value="ECO:0007669"/>
    <property type="project" value="TreeGrafter"/>
</dbReference>
<gene>
    <name evidence="1" type="ORF">L917_20106</name>
</gene>
<dbReference type="SUPFAM" id="SSF55729">
    <property type="entry name" value="Acyl-CoA N-acyltransferases (Nat)"/>
    <property type="match status" value="1"/>
</dbReference>
<dbReference type="GO" id="GO:1990189">
    <property type="term" value="F:protein N-terminal-serine acetyltransferase activity"/>
    <property type="evidence" value="ECO:0007669"/>
    <property type="project" value="TreeGrafter"/>
</dbReference>
<dbReference type="PANTHER" id="PTHR43441">
    <property type="entry name" value="RIBOSOMAL-PROTEIN-SERINE ACETYLTRANSFERASE"/>
    <property type="match status" value="1"/>
</dbReference>
<dbReference type="PANTHER" id="PTHR43441:SF2">
    <property type="entry name" value="FAMILY ACETYLTRANSFERASE, PUTATIVE (AFU_ORTHOLOGUE AFUA_7G00850)-RELATED"/>
    <property type="match status" value="1"/>
</dbReference>
<proteinExistence type="predicted"/>
<dbReference type="InterPro" id="IPR051908">
    <property type="entry name" value="Ribosomal_N-acetyltransferase"/>
</dbReference>
<dbReference type="VEuPathDB" id="FungiDB:PPTG_18189"/>
<accession>W2K258</accession>
<dbReference type="EMBL" id="KI683088">
    <property type="protein sequence ID" value="ETL79197.1"/>
    <property type="molecule type" value="Genomic_DNA"/>
</dbReference>
<evidence type="ECO:0008006" key="2">
    <source>
        <dbReference type="Google" id="ProtNLM"/>
    </source>
</evidence>
<name>W2K258_PHYNI</name>
<dbReference type="InterPro" id="IPR016181">
    <property type="entry name" value="Acyl_CoA_acyltransferase"/>
</dbReference>
<dbReference type="Proteomes" id="UP000054423">
    <property type="component" value="Unassembled WGS sequence"/>
</dbReference>